<feature type="compositionally biased region" description="Polar residues" evidence="1">
    <location>
        <begin position="102"/>
        <end position="111"/>
    </location>
</feature>
<sequence>MKSICNPCHVDDHTRVSCPVLLRRRKAYFICESTQHLKSQYPDAPWNPKRKQVATYRSRLMNTNIELTNTEKEALLLNSPQEMDTEMSAEDNSSVDEENIDRSNLSTQNNEDSSHKKPDRKEVTKRLLHPLVTFNSLSMNIRKRNNSEAFTPTSAAERAKKKSALFDDSLEVEDVAFEDEYDRNNFVPEGSSQPSTNPTYSHYESS</sequence>
<organism evidence="2 3">
    <name type="scientific">Rhizopus delemar (strain RA 99-880 / ATCC MYA-4621 / FGSC 9543 / NRRL 43880)</name>
    <name type="common">Mucormycosis agent</name>
    <name type="synonym">Rhizopus arrhizus var. delemar</name>
    <dbReference type="NCBI Taxonomy" id="246409"/>
    <lineage>
        <taxon>Eukaryota</taxon>
        <taxon>Fungi</taxon>
        <taxon>Fungi incertae sedis</taxon>
        <taxon>Mucoromycota</taxon>
        <taxon>Mucoromycotina</taxon>
        <taxon>Mucoromycetes</taxon>
        <taxon>Mucorales</taxon>
        <taxon>Mucorineae</taxon>
        <taxon>Rhizopodaceae</taxon>
        <taxon>Rhizopus</taxon>
    </lineage>
</organism>
<dbReference type="GeneID" id="93617601"/>
<feature type="compositionally biased region" description="Polar residues" evidence="1">
    <location>
        <begin position="190"/>
        <end position="206"/>
    </location>
</feature>
<dbReference type="EMBL" id="CH476739">
    <property type="protein sequence ID" value="EIE85925.1"/>
    <property type="molecule type" value="Genomic_DNA"/>
</dbReference>
<feature type="region of interest" description="Disordered" evidence="1">
    <location>
        <begin position="83"/>
        <end position="125"/>
    </location>
</feature>
<feature type="compositionally biased region" description="Basic and acidic residues" evidence="1">
    <location>
        <begin position="112"/>
        <end position="125"/>
    </location>
</feature>
<feature type="region of interest" description="Disordered" evidence="1">
    <location>
        <begin position="181"/>
        <end position="206"/>
    </location>
</feature>
<protein>
    <submittedName>
        <fullName evidence="2">Uncharacterized protein</fullName>
    </submittedName>
</protein>
<gene>
    <name evidence="2" type="ORF">RO3G_10635</name>
</gene>
<dbReference type="VEuPathDB" id="FungiDB:RO3G_10635"/>
<proteinExistence type="predicted"/>
<evidence type="ECO:0000313" key="3">
    <source>
        <dbReference type="Proteomes" id="UP000009138"/>
    </source>
</evidence>
<name>I1CBU5_RHIO9</name>
<dbReference type="Proteomes" id="UP000009138">
    <property type="component" value="Unassembled WGS sequence"/>
</dbReference>
<keyword evidence="3" id="KW-1185">Reference proteome</keyword>
<evidence type="ECO:0000313" key="2">
    <source>
        <dbReference type="EMBL" id="EIE85925.1"/>
    </source>
</evidence>
<dbReference type="InParanoid" id="I1CBU5"/>
<evidence type="ECO:0000256" key="1">
    <source>
        <dbReference type="SAM" id="MobiDB-lite"/>
    </source>
</evidence>
<feature type="compositionally biased region" description="Acidic residues" evidence="1">
    <location>
        <begin position="83"/>
        <end position="99"/>
    </location>
</feature>
<accession>I1CBU5</accession>
<reference evidence="2 3" key="1">
    <citation type="journal article" date="2009" name="PLoS Genet.">
        <title>Genomic analysis of the basal lineage fungus Rhizopus oryzae reveals a whole-genome duplication.</title>
        <authorList>
            <person name="Ma L.-J."/>
            <person name="Ibrahim A.S."/>
            <person name="Skory C."/>
            <person name="Grabherr M.G."/>
            <person name="Burger G."/>
            <person name="Butler M."/>
            <person name="Elias M."/>
            <person name="Idnurm A."/>
            <person name="Lang B.F."/>
            <person name="Sone T."/>
            <person name="Abe A."/>
            <person name="Calvo S.E."/>
            <person name="Corrochano L.M."/>
            <person name="Engels R."/>
            <person name="Fu J."/>
            <person name="Hansberg W."/>
            <person name="Kim J.-M."/>
            <person name="Kodira C.D."/>
            <person name="Koehrsen M.J."/>
            <person name="Liu B."/>
            <person name="Miranda-Saavedra D."/>
            <person name="O'Leary S."/>
            <person name="Ortiz-Castellanos L."/>
            <person name="Poulter R."/>
            <person name="Rodriguez-Romero J."/>
            <person name="Ruiz-Herrera J."/>
            <person name="Shen Y.-Q."/>
            <person name="Zeng Q."/>
            <person name="Galagan J."/>
            <person name="Birren B.W."/>
            <person name="Cuomo C.A."/>
            <person name="Wickes B.L."/>
        </authorList>
    </citation>
    <scope>NUCLEOTIDE SEQUENCE [LARGE SCALE GENOMIC DNA]</scope>
    <source>
        <strain evidence="3">RA 99-880 / ATCC MYA-4621 / FGSC 9543 / NRRL 43880</strain>
    </source>
</reference>
<dbReference type="RefSeq" id="XP_067521321.1">
    <property type="nucleotide sequence ID" value="XM_067665220.1"/>
</dbReference>
<dbReference type="AlphaFoldDB" id="I1CBU5"/>